<dbReference type="Proteomes" id="UP000266183">
    <property type="component" value="Chromosome"/>
</dbReference>
<organism evidence="2 3">
    <name type="scientific">Chryseolinea soli</name>
    <dbReference type="NCBI Taxonomy" id="2321403"/>
    <lineage>
        <taxon>Bacteria</taxon>
        <taxon>Pseudomonadati</taxon>
        <taxon>Bacteroidota</taxon>
        <taxon>Cytophagia</taxon>
        <taxon>Cytophagales</taxon>
        <taxon>Fulvivirgaceae</taxon>
        <taxon>Chryseolinea</taxon>
    </lineage>
</organism>
<feature type="compositionally biased region" description="Basic residues" evidence="1">
    <location>
        <begin position="129"/>
        <end position="149"/>
    </location>
</feature>
<proteinExistence type="predicted"/>
<evidence type="ECO:0000313" key="2">
    <source>
        <dbReference type="EMBL" id="AYB30659.1"/>
    </source>
</evidence>
<dbReference type="OrthoDB" id="9803291at2"/>
<dbReference type="KEGG" id="chk:D4L85_08745"/>
<evidence type="ECO:0008006" key="4">
    <source>
        <dbReference type="Google" id="ProtNLM"/>
    </source>
</evidence>
<dbReference type="AlphaFoldDB" id="A0A385SHH5"/>
<gene>
    <name evidence="2" type="ORF">D4L85_08745</name>
</gene>
<reference evidence="3" key="1">
    <citation type="submission" date="2018-09" db="EMBL/GenBank/DDBJ databases">
        <title>Chryseolinea sp. KIS68-18 isolated from soil.</title>
        <authorList>
            <person name="Weon H.-Y."/>
            <person name="Kwon S.-W."/>
            <person name="Lee S.A."/>
        </authorList>
    </citation>
    <scope>NUCLEOTIDE SEQUENCE [LARGE SCALE GENOMIC DNA]</scope>
    <source>
        <strain evidence="3">KIS68-18</strain>
    </source>
</reference>
<accession>A0A385SHH5</accession>
<feature type="compositionally biased region" description="Basic residues" evidence="1">
    <location>
        <begin position="158"/>
        <end position="170"/>
    </location>
</feature>
<sequence>MSSNRKIHDSMKKIKTIPFDFVLDELFPVDPVTRPMFGGYAIYVKDKIVMMLRKKDTLVHDNGVWLATTFEHHESLRKELPSMRTIRLFGGKESGWQNLPEDAPDFEEEVSHACRLILKGDVRLGKVPASKKKATPAKKSALKKKKVPKKATPEKKRPIGAKKTLKKKKS</sequence>
<name>A0A385SHH5_9BACT</name>
<dbReference type="EMBL" id="CP032382">
    <property type="protein sequence ID" value="AYB30659.1"/>
    <property type="molecule type" value="Genomic_DNA"/>
</dbReference>
<keyword evidence="3" id="KW-1185">Reference proteome</keyword>
<evidence type="ECO:0000313" key="3">
    <source>
        <dbReference type="Proteomes" id="UP000266183"/>
    </source>
</evidence>
<evidence type="ECO:0000256" key="1">
    <source>
        <dbReference type="SAM" id="MobiDB-lite"/>
    </source>
</evidence>
<feature type="region of interest" description="Disordered" evidence="1">
    <location>
        <begin position="128"/>
        <end position="170"/>
    </location>
</feature>
<protein>
    <recommendedName>
        <fullName evidence="4">TfoX N-terminal domain-containing protein</fullName>
    </recommendedName>
</protein>